<evidence type="ECO:0000256" key="7">
    <source>
        <dbReference type="ARBA" id="ARBA00023136"/>
    </source>
</evidence>
<dbReference type="InterPro" id="IPR001806">
    <property type="entry name" value="Small_GTPase"/>
</dbReference>
<accession>A0A0F7SYE6</accession>
<feature type="compositionally biased region" description="Gly residues" evidence="10">
    <location>
        <begin position="229"/>
        <end position="239"/>
    </location>
</feature>
<keyword evidence="9" id="KW-0636">Prenylation</keyword>
<dbReference type="InterPro" id="IPR027417">
    <property type="entry name" value="P-loop_NTPase"/>
</dbReference>
<dbReference type="PROSITE" id="PS51419">
    <property type="entry name" value="RAB"/>
    <property type="match status" value="1"/>
</dbReference>
<keyword evidence="6" id="KW-0342">GTP-binding</keyword>
<dbReference type="NCBIfam" id="TIGR00231">
    <property type="entry name" value="small_GTP"/>
    <property type="match status" value="1"/>
</dbReference>
<dbReference type="PROSITE" id="PS51421">
    <property type="entry name" value="RAS"/>
    <property type="match status" value="1"/>
</dbReference>
<dbReference type="GO" id="GO:0003924">
    <property type="term" value="F:GTPase activity"/>
    <property type="evidence" value="ECO:0007669"/>
    <property type="project" value="InterPro"/>
</dbReference>
<keyword evidence="3" id="KW-1003">Cell membrane</keyword>
<proteinExistence type="inferred from homology"/>
<dbReference type="SMART" id="SM00175">
    <property type="entry name" value="RAB"/>
    <property type="match status" value="1"/>
</dbReference>
<dbReference type="Pfam" id="PF00071">
    <property type="entry name" value="Ras"/>
    <property type="match status" value="1"/>
</dbReference>
<keyword evidence="8" id="KW-0449">Lipoprotein</keyword>
<evidence type="ECO:0000256" key="5">
    <source>
        <dbReference type="ARBA" id="ARBA00022741"/>
    </source>
</evidence>
<keyword evidence="5" id="KW-0547">Nucleotide-binding</keyword>
<evidence type="ECO:0000313" key="11">
    <source>
        <dbReference type="EMBL" id="CED85293.1"/>
    </source>
</evidence>
<comment type="subcellular location">
    <subcellularLocation>
        <location evidence="1">Cell membrane</location>
        <topology evidence="1">Lipid-anchor</topology>
        <orientation evidence="1">Cytoplasmic side</orientation>
    </subcellularLocation>
</comment>
<dbReference type="InterPro" id="IPR005225">
    <property type="entry name" value="Small_GTP-bd"/>
</dbReference>
<feature type="compositionally biased region" description="Basic residues" evidence="10">
    <location>
        <begin position="240"/>
        <end position="250"/>
    </location>
</feature>
<protein>
    <submittedName>
        <fullName evidence="11">Signal transducer</fullName>
    </submittedName>
</protein>
<dbReference type="SMART" id="SM00174">
    <property type="entry name" value="RHO"/>
    <property type="match status" value="1"/>
</dbReference>
<organism evidence="11">
    <name type="scientific">Phaffia rhodozyma</name>
    <name type="common">Yeast</name>
    <name type="synonym">Xanthophyllomyces dendrorhous</name>
    <dbReference type="NCBI Taxonomy" id="264483"/>
    <lineage>
        <taxon>Eukaryota</taxon>
        <taxon>Fungi</taxon>
        <taxon>Dikarya</taxon>
        <taxon>Basidiomycota</taxon>
        <taxon>Agaricomycotina</taxon>
        <taxon>Tremellomycetes</taxon>
        <taxon>Cystofilobasidiales</taxon>
        <taxon>Mrakiaceae</taxon>
        <taxon>Phaffia</taxon>
    </lineage>
</organism>
<dbReference type="PROSITE" id="PS51420">
    <property type="entry name" value="RHO"/>
    <property type="match status" value="1"/>
</dbReference>
<evidence type="ECO:0000256" key="1">
    <source>
        <dbReference type="ARBA" id="ARBA00004342"/>
    </source>
</evidence>
<dbReference type="PRINTS" id="PR00449">
    <property type="entry name" value="RASTRNSFRMNG"/>
</dbReference>
<dbReference type="Gene3D" id="3.40.50.300">
    <property type="entry name" value="P-loop containing nucleotide triphosphate hydrolases"/>
    <property type="match status" value="1"/>
</dbReference>
<evidence type="ECO:0000256" key="4">
    <source>
        <dbReference type="ARBA" id="ARBA00022481"/>
    </source>
</evidence>
<name>A0A0F7SYE6_PHARH</name>
<feature type="region of interest" description="Disordered" evidence="10">
    <location>
        <begin position="1"/>
        <end position="38"/>
    </location>
</feature>
<evidence type="ECO:0000256" key="10">
    <source>
        <dbReference type="SAM" id="MobiDB-lite"/>
    </source>
</evidence>
<evidence type="ECO:0000256" key="9">
    <source>
        <dbReference type="ARBA" id="ARBA00023289"/>
    </source>
</evidence>
<dbReference type="PANTHER" id="PTHR24072">
    <property type="entry name" value="RHO FAMILY GTPASE"/>
    <property type="match status" value="1"/>
</dbReference>
<evidence type="ECO:0000256" key="8">
    <source>
        <dbReference type="ARBA" id="ARBA00023288"/>
    </source>
</evidence>
<comment type="similarity">
    <text evidence="2">Belongs to the small GTPase superfamily. Rho family.</text>
</comment>
<dbReference type="GO" id="GO:0005525">
    <property type="term" value="F:GTP binding"/>
    <property type="evidence" value="ECO:0007669"/>
    <property type="project" value="UniProtKB-KW"/>
</dbReference>
<feature type="compositionally biased region" description="Low complexity" evidence="10">
    <location>
        <begin position="8"/>
        <end position="21"/>
    </location>
</feature>
<dbReference type="FunFam" id="3.40.50.300:FF:000983">
    <property type="entry name" value="Rho family GTPase"/>
    <property type="match status" value="1"/>
</dbReference>
<dbReference type="AlphaFoldDB" id="A0A0F7SYE6"/>
<reference evidence="11" key="1">
    <citation type="submission" date="2014-08" db="EMBL/GenBank/DDBJ databases">
        <authorList>
            <person name="Sharma Rahul"/>
            <person name="Thines Marco"/>
        </authorList>
    </citation>
    <scope>NUCLEOTIDE SEQUENCE</scope>
</reference>
<keyword evidence="7" id="KW-0472">Membrane</keyword>
<evidence type="ECO:0000256" key="6">
    <source>
        <dbReference type="ARBA" id="ARBA00023134"/>
    </source>
</evidence>
<dbReference type="SUPFAM" id="SSF52540">
    <property type="entry name" value="P-loop containing nucleoside triphosphate hydrolases"/>
    <property type="match status" value="1"/>
</dbReference>
<dbReference type="GO" id="GO:0005886">
    <property type="term" value="C:plasma membrane"/>
    <property type="evidence" value="ECO:0007669"/>
    <property type="project" value="UniProtKB-SubCell"/>
</dbReference>
<keyword evidence="4" id="KW-0488">Methylation</keyword>
<dbReference type="InterPro" id="IPR003578">
    <property type="entry name" value="Small_GTPase_Rho"/>
</dbReference>
<dbReference type="GO" id="GO:0007264">
    <property type="term" value="P:small GTPase-mediated signal transduction"/>
    <property type="evidence" value="ECO:0007669"/>
    <property type="project" value="InterPro"/>
</dbReference>
<feature type="region of interest" description="Disordered" evidence="10">
    <location>
        <begin position="229"/>
        <end position="250"/>
    </location>
</feature>
<evidence type="ECO:0000256" key="2">
    <source>
        <dbReference type="ARBA" id="ARBA00010142"/>
    </source>
</evidence>
<sequence length="250" mass="27261">MNNDRSRPSTSSRQPTSVSRQSYEDYSKPSTEIPNRRRPDVSRKLVVVGDGGCGKTCLLTVYAHDRFPVNYVPTVFENFVTQVQYESKVVELALWDTAGQEDFDRLRPLSYNDTDVVLIVFACNHRPSLENVKDKWHPEISHFLENTPLLLVCAKIDLRTDPQTLALMAAQGTQPISRVEGEAVAREIGGKYFECSSKTGVGVKQVFEGALKESLKGKFSFGIGSGGSGGGGSGGGNGGRGKRKKGCVVL</sequence>
<dbReference type="EMBL" id="LN483332">
    <property type="protein sequence ID" value="CED85293.1"/>
    <property type="molecule type" value="Genomic_DNA"/>
</dbReference>
<evidence type="ECO:0000256" key="3">
    <source>
        <dbReference type="ARBA" id="ARBA00022475"/>
    </source>
</evidence>
<dbReference type="SMART" id="SM00173">
    <property type="entry name" value="RAS"/>
    <property type="match status" value="1"/>
</dbReference>